<organism evidence="5 6">
    <name type="scientific">Staurois parvus</name>
    <dbReference type="NCBI Taxonomy" id="386267"/>
    <lineage>
        <taxon>Eukaryota</taxon>
        <taxon>Metazoa</taxon>
        <taxon>Chordata</taxon>
        <taxon>Craniata</taxon>
        <taxon>Vertebrata</taxon>
        <taxon>Euteleostomi</taxon>
        <taxon>Amphibia</taxon>
        <taxon>Batrachia</taxon>
        <taxon>Anura</taxon>
        <taxon>Neobatrachia</taxon>
        <taxon>Ranoidea</taxon>
        <taxon>Ranidae</taxon>
        <taxon>Staurois</taxon>
    </lineage>
</organism>
<reference evidence="5" key="1">
    <citation type="submission" date="2023-05" db="EMBL/GenBank/DDBJ databases">
        <authorList>
            <person name="Stuckert A."/>
        </authorList>
    </citation>
    <scope>NUCLEOTIDE SEQUENCE</scope>
</reference>
<evidence type="ECO:0000259" key="4">
    <source>
        <dbReference type="Pfam" id="PF16322"/>
    </source>
</evidence>
<keyword evidence="6" id="KW-1185">Reference proteome</keyword>
<evidence type="ECO:0000313" key="6">
    <source>
        <dbReference type="Proteomes" id="UP001162483"/>
    </source>
</evidence>
<feature type="domain" description="Tubby N-terminal" evidence="4">
    <location>
        <begin position="1"/>
        <end position="154"/>
    </location>
</feature>
<feature type="non-terminal residue" evidence="5">
    <location>
        <position position="166"/>
    </location>
</feature>
<proteinExistence type="predicted"/>
<evidence type="ECO:0000313" key="5">
    <source>
        <dbReference type="EMBL" id="CAI9557181.1"/>
    </source>
</evidence>
<comment type="caution">
    <text evidence="5">The sequence shown here is derived from an EMBL/GenBank/DDBJ whole genome shotgun (WGS) entry which is preliminary data.</text>
</comment>
<evidence type="ECO:0000256" key="1">
    <source>
        <dbReference type="ARBA" id="ARBA00004496"/>
    </source>
</evidence>
<keyword evidence="2" id="KW-0963">Cytoplasm</keyword>
<gene>
    <name evidence="5" type="ORF">SPARVUS_LOCUS4664042</name>
</gene>
<name>A0ABN9CBX1_9NEOB</name>
<protein>
    <recommendedName>
        <fullName evidence="4">Tubby N-terminal domain-containing protein</fullName>
    </recommendedName>
</protein>
<dbReference type="Pfam" id="PF16322">
    <property type="entry name" value="Tub_N"/>
    <property type="match status" value="1"/>
</dbReference>
<feature type="region of interest" description="Disordered" evidence="3">
    <location>
        <begin position="92"/>
        <end position="166"/>
    </location>
</feature>
<feature type="compositionally biased region" description="Basic and acidic residues" evidence="3">
    <location>
        <begin position="119"/>
        <end position="128"/>
    </location>
</feature>
<dbReference type="Proteomes" id="UP001162483">
    <property type="component" value="Unassembled WGS sequence"/>
</dbReference>
<comment type="subcellular location">
    <subcellularLocation>
        <location evidence="1">Cytoplasm</location>
    </subcellularLocation>
</comment>
<sequence>MIQSNPDAKLKPRRSRKPEDQAVLVESCTVSSIYMGVSNPAISEGTPASPHLCSAICSDSFSRTTKADVELEKREADLCGVDVSDEDLEETILEDTLPLTSKKEPAPARAKQKNKTRAAKSDMKESKAKTSSPKVSKNRRSSIQETQDTEKENTLQMKGWDIRLSV</sequence>
<evidence type="ECO:0000256" key="2">
    <source>
        <dbReference type="ARBA" id="ARBA00022490"/>
    </source>
</evidence>
<dbReference type="EMBL" id="CATNWA010008963">
    <property type="protein sequence ID" value="CAI9557181.1"/>
    <property type="molecule type" value="Genomic_DNA"/>
</dbReference>
<accession>A0ABN9CBX1</accession>
<feature type="region of interest" description="Disordered" evidence="3">
    <location>
        <begin position="1"/>
        <end position="22"/>
    </location>
</feature>
<evidence type="ECO:0000256" key="3">
    <source>
        <dbReference type="SAM" id="MobiDB-lite"/>
    </source>
</evidence>
<dbReference type="InterPro" id="IPR005398">
    <property type="entry name" value="Tubby_N"/>
</dbReference>
<feature type="compositionally biased region" description="Polar residues" evidence="3">
    <location>
        <begin position="129"/>
        <end position="146"/>
    </location>
</feature>